<keyword evidence="2" id="KW-0378">Hydrolase</keyword>
<dbReference type="eggNOG" id="COG1228">
    <property type="taxonomic scope" value="Bacteria"/>
</dbReference>
<dbReference type="Pfam" id="PF01979">
    <property type="entry name" value="Amidohydro_1"/>
    <property type="match status" value="1"/>
</dbReference>
<dbReference type="PANTHER" id="PTHR43135:SF3">
    <property type="entry name" value="ALPHA-D-RIBOSE 1-METHYLPHOSPHONATE 5-TRIPHOSPHATE DIPHOSPHATASE"/>
    <property type="match status" value="1"/>
</dbReference>
<evidence type="ECO:0000313" key="2">
    <source>
        <dbReference type="EMBL" id="AEA42913.1"/>
    </source>
</evidence>
<dbReference type="SUPFAM" id="SSF51338">
    <property type="entry name" value="Composite domain of metallo-dependent hydrolases"/>
    <property type="match status" value="1"/>
</dbReference>
<reference evidence="2 3" key="1">
    <citation type="journal article" date="2011" name="Stand. Genomic Sci.">
        <title>Complete genome sequence of the gliding freshwater bacterium Fluviicola taffensis type strain (RW262).</title>
        <authorList>
            <person name="Woyke T."/>
            <person name="Chertkov O."/>
            <person name="Lapidus A."/>
            <person name="Nolan M."/>
            <person name="Lucas S."/>
            <person name="Del Rio T.G."/>
            <person name="Tice H."/>
            <person name="Cheng J.F."/>
            <person name="Tapia R."/>
            <person name="Han C."/>
            <person name="Goodwin L."/>
            <person name="Pitluck S."/>
            <person name="Liolios K."/>
            <person name="Pagani I."/>
            <person name="Ivanova N."/>
            <person name="Huntemann M."/>
            <person name="Mavromatis K."/>
            <person name="Mikhailova N."/>
            <person name="Pati A."/>
            <person name="Chen A."/>
            <person name="Palaniappan K."/>
            <person name="Land M."/>
            <person name="Hauser L."/>
            <person name="Brambilla E.M."/>
            <person name="Rohde M."/>
            <person name="Mwirichia R."/>
            <person name="Sikorski J."/>
            <person name="Tindall B.J."/>
            <person name="Goker M."/>
            <person name="Bristow J."/>
            <person name="Eisen J.A."/>
            <person name="Markowitz V."/>
            <person name="Hugenholtz P."/>
            <person name="Klenk H.P."/>
            <person name="Kyrpides N.C."/>
        </authorList>
    </citation>
    <scope>NUCLEOTIDE SEQUENCE [LARGE SCALE GENOMIC DNA]</scope>
    <source>
        <strain evidence="3">DSM 16823 / RW262 / RW262</strain>
    </source>
</reference>
<name>F2IK14_FLUTR</name>
<dbReference type="HOGENOM" id="CLU_046987_1_0_10"/>
<dbReference type="GO" id="GO:0016810">
    <property type="term" value="F:hydrolase activity, acting on carbon-nitrogen (but not peptide) bonds"/>
    <property type="evidence" value="ECO:0007669"/>
    <property type="project" value="InterPro"/>
</dbReference>
<accession>F2IK14</accession>
<dbReference type="EMBL" id="CP002542">
    <property type="protein sequence ID" value="AEA42913.1"/>
    <property type="molecule type" value="Genomic_DNA"/>
</dbReference>
<dbReference type="KEGG" id="fte:Fluta_0912"/>
<dbReference type="Proteomes" id="UP000007463">
    <property type="component" value="Chromosome"/>
</dbReference>
<evidence type="ECO:0000313" key="3">
    <source>
        <dbReference type="Proteomes" id="UP000007463"/>
    </source>
</evidence>
<dbReference type="RefSeq" id="WP_013685685.1">
    <property type="nucleotide sequence ID" value="NC_015321.1"/>
</dbReference>
<dbReference type="AlphaFoldDB" id="F2IK14"/>
<organism evidence="2 3">
    <name type="scientific">Fluviicola taffensis (strain DSM 16823 / NCIMB 13979 / RW262)</name>
    <dbReference type="NCBI Taxonomy" id="755732"/>
    <lineage>
        <taxon>Bacteria</taxon>
        <taxon>Pseudomonadati</taxon>
        <taxon>Bacteroidota</taxon>
        <taxon>Flavobacteriia</taxon>
        <taxon>Flavobacteriales</taxon>
        <taxon>Crocinitomicaceae</taxon>
        <taxon>Fluviicola</taxon>
    </lineage>
</organism>
<dbReference type="InterPro" id="IPR006680">
    <property type="entry name" value="Amidohydro-rel"/>
</dbReference>
<keyword evidence="3" id="KW-1185">Reference proteome</keyword>
<protein>
    <submittedName>
        <fullName evidence="2">Amidohydrolase</fullName>
    </submittedName>
</protein>
<dbReference type="InterPro" id="IPR032466">
    <property type="entry name" value="Metal_Hydrolase"/>
</dbReference>
<reference evidence="3" key="2">
    <citation type="submission" date="2011-02" db="EMBL/GenBank/DDBJ databases">
        <title>The complete genome of Fluviicola taffensis DSM 16823.</title>
        <authorList>
            <consortium name="US DOE Joint Genome Institute (JGI-PGF)"/>
            <person name="Lucas S."/>
            <person name="Copeland A."/>
            <person name="Lapidus A."/>
            <person name="Bruce D."/>
            <person name="Goodwin L."/>
            <person name="Pitluck S."/>
            <person name="Kyrpides N."/>
            <person name="Mavromatis K."/>
            <person name="Ivanova N."/>
            <person name="Mikhailova N."/>
            <person name="Pagani I."/>
            <person name="Chertkov O."/>
            <person name="Detter J.C."/>
            <person name="Han C."/>
            <person name="Tapia R."/>
            <person name="Land M."/>
            <person name="Hauser L."/>
            <person name="Markowitz V."/>
            <person name="Cheng J.-F."/>
            <person name="Hugenholtz P."/>
            <person name="Woyke T."/>
            <person name="Wu D."/>
            <person name="Tindall B."/>
            <person name="Pomrenke H.G."/>
            <person name="Brambilla E."/>
            <person name="Klenk H.-P."/>
            <person name="Eisen J.A."/>
        </authorList>
    </citation>
    <scope>NUCLEOTIDE SEQUENCE [LARGE SCALE GENOMIC DNA]</scope>
    <source>
        <strain evidence="3">DSM 16823 / RW262 / RW262</strain>
    </source>
</reference>
<dbReference type="InterPro" id="IPR051781">
    <property type="entry name" value="Metallo-dep_Hydrolase"/>
</dbReference>
<evidence type="ECO:0000259" key="1">
    <source>
        <dbReference type="Pfam" id="PF01979"/>
    </source>
</evidence>
<dbReference type="InterPro" id="IPR011059">
    <property type="entry name" value="Metal-dep_hydrolase_composite"/>
</dbReference>
<proteinExistence type="predicted"/>
<dbReference type="STRING" id="755732.Fluta_0912"/>
<dbReference type="Gene3D" id="3.20.20.140">
    <property type="entry name" value="Metal-dependent hydrolases"/>
    <property type="match status" value="1"/>
</dbReference>
<feature type="domain" description="Amidohydrolase-related" evidence="1">
    <location>
        <begin position="342"/>
        <end position="386"/>
    </location>
</feature>
<dbReference type="OrthoDB" id="783596at2"/>
<dbReference type="SUPFAM" id="SSF51556">
    <property type="entry name" value="Metallo-dependent hydrolases"/>
    <property type="match status" value="1"/>
</dbReference>
<dbReference type="PANTHER" id="PTHR43135">
    <property type="entry name" value="ALPHA-D-RIBOSE 1-METHYLPHOSPHONATE 5-TRIPHOSPHATE DIPHOSPHATASE"/>
    <property type="match status" value="1"/>
</dbReference>
<gene>
    <name evidence="2" type="ordered locus">Fluta_0912</name>
</gene>
<sequence length="425" mass="47313" precursor="true">MKRLIYSLLILVAFVSSTYGQKKYSKILLESGTVHTGNGQVITTGSIGIENGVIILVKNTLAYTYNKSDWDTIINLSGHHVYPGFVAPNSTLGLTEIDAVRASRDYEEIGVFNPHVRAQIAYNCESKVIETVRTNGVLMIQTTPRGGRISGQSSLMTSSCWNWEDGTVKADDGIHVEWPSAYTRNWGDPITKPNETYEDQKRELIHFLLTAKAASGTKDKNTPLQFSALSECFNGEKRFYFHANEVQQINDILDLITELEIKFPVIVGGYESYLVADRLKIKKVPVMLGRLHSLPQREDDPFDLPYKLPFLLQQAGVQFCLQNEGDMEAMNARNLPFLAGTAMSYGLTEEEAIRSITLSACEIIGISKNYGSIEIGKRATLFASNGSALEMKGNQASVILIDGAFVPTTNFQTELYKKYKKKYGK</sequence>